<evidence type="ECO:0000259" key="2">
    <source>
        <dbReference type="Pfam" id="PF21307"/>
    </source>
</evidence>
<dbReference type="InterPro" id="IPR054363">
    <property type="entry name" value="GH95_cat"/>
</dbReference>
<accession>A0A3M7HQ60</accession>
<dbReference type="InterPro" id="IPR012341">
    <property type="entry name" value="6hp_glycosidase-like_sf"/>
</dbReference>
<protein>
    <submittedName>
        <fullName evidence="4">Uncharacterized protein</fullName>
    </submittedName>
</protein>
<dbReference type="GO" id="GO:0004560">
    <property type="term" value="F:alpha-L-fucosidase activity"/>
    <property type="evidence" value="ECO:0007669"/>
    <property type="project" value="InterPro"/>
</dbReference>
<organism evidence="4 5">
    <name type="scientific">Hortaea werneckii</name>
    <name type="common">Black yeast</name>
    <name type="synonym">Cladosporium werneckii</name>
    <dbReference type="NCBI Taxonomy" id="91943"/>
    <lineage>
        <taxon>Eukaryota</taxon>
        <taxon>Fungi</taxon>
        <taxon>Dikarya</taxon>
        <taxon>Ascomycota</taxon>
        <taxon>Pezizomycotina</taxon>
        <taxon>Dothideomycetes</taxon>
        <taxon>Dothideomycetidae</taxon>
        <taxon>Mycosphaerellales</taxon>
        <taxon>Teratosphaeriaceae</taxon>
        <taxon>Hortaea</taxon>
    </lineage>
</organism>
<dbReference type="Pfam" id="PF21307">
    <property type="entry name" value="Glyco_hydro_95_C"/>
    <property type="match status" value="1"/>
</dbReference>
<reference evidence="4 5" key="1">
    <citation type="journal article" date="2018" name="BMC Genomics">
        <title>Genomic evidence for intraspecific hybridization in a clonal and extremely halotolerant yeast.</title>
        <authorList>
            <person name="Gostincar C."/>
            <person name="Stajich J.E."/>
            <person name="Zupancic J."/>
            <person name="Zalar P."/>
            <person name="Gunde-Cimerman N."/>
        </authorList>
    </citation>
    <scope>NUCLEOTIDE SEQUENCE [LARGE SCALE GENOMIC DNA]</scope>
    <source>
        <strain evidence="4 5">EXF-171</strain>
    </source>
</reference>
<dbReference type="InterPro" id="IPR027414">
    <property type="entry name" value="GH95_N_dom"/>
</dbReference>
<gene>
    <name evidence="4" type="ORF">D0862_01699</name>
</gene>
<feature type="domain" description="Glycosyl hydrolase family 95 N-terminal" evidence="1">
    <location>
        <begin position="50"/>
        <end position="291"/>
    </location>
</feature>
<evidence type="ECO:0000259" key="1">
    <source>
        <dbReference type="Pfam" id="PF14498"/>
    </source>
</evidence>
<dbReference type="VEuPathDB" id="FungiDB:BTJ68_01266"/>
<proteinExistence type="predicted"/>
<name>A0A3M7HQ60_HORWE</name>
<dbReference type="Pfam" id="PF22124">
    <property type="entry name" value="Glyco_hydro_95_cat"/>
    <property type="match status" value="1"/>
</dbReference>
<dbReference type="EMBL" id="QWIQ01000028">
    <property type="protein sequence ID" value="RMZ15327.1"/>
    <property type="molecule type" value="Genomic_DNA"/>
</dbReference>
<dbReference type="PANTHER" id="PTHR31084:SF3">
    <property type="entry name" value="ALPHA-FUCOSIDASE A"/>
    <property type="match status" value="1"/>
</dbReference>
<dbReference type="AlphaFoldDB" id="A0A3M7HQ60"/>
<dbReference type="PANTHER" id="PTHR31084">
    <property type="entry name" value="ALPHA-L-FUCOSIDASE 2"/>
    <property type="match status" value="1"/>
</dbReference>
<dbReference type="Proteomes" id="UP000281468">
    <property type="component" value="Unassembled WGS sequence"/>
</dbReference>
<feature type="domain" description="Alpha fucosidase A-like C-terminal" evidence="2">
    <location>
        <begin position="751"/>
        <end position="799"/>
    </location>
</feature>
<feature type="domain" description="Glycosyl hydrolase family 95 catalytic" evidence="3">
    <location>
        <begin position="324"/>
        <end position="736"/>
    </location>
</feature>
<dbReference type="InterPro" id="IPR049053">
    <property type="entry name" value="AFCA-like_C"/>
</dbReference>
<dbReference type="Gene3D" id="1.50.10.10">
    <property type="match status" value="1"/>
</dbReference>
<evidence type="ECO:0000313" key="5">
    <source>
        <dbReference type="Proteomes" id="UP000281468"/>
    </source>
</evidence>
<dbReference type="Pfam" id="PF14498">
    <property type="entry name" value="Glyco_hyd_65N_2"/>
    <property type="match status" value="1"/>
</dbReference>
<evidence type="ECO:0000313" key="4">
    <source>
        <dbReference type="EMBL" id="RMZ15327.1"/>
    </source>
</evidence>
<evidence type="ECO:0000259" key="3">
    <source>
        <dbReference type="Pfam" id="PF22124"/>
    </source>
</evidence>
<dbReference type="PIRSF" id="PIRSF007663">
    <property type="entry name" value="UCP007663"/>
    <property type="match status" value="1"/>
</dbReference>
<comment type="caution">
    <text evidence="4">The sequence shown here is derived from an EMBL/GenBank/DDBJ whole genome shotgun (WGS) entry which is preliminary data.</text>
</comment>
<dbReference type="InterPro" id="IPR008928">
    <property type="entry name" value="6-hairpin_glycosidase_sf"/>
</dbReference>
<dbReference type="InterPro" id="IPR016518">
    <property type="entry name" value="Alpha-L-fucosidase"/>
</dbReference>
<sequence length="814" mass="89751">MWVLRHHFHLRSSLTHWSTASALPNLTMKNFFHFVALLLSFTALSTCKRLWSKHPANSTSIIQTAYPIGNGRLGALPFGEPGHEKLNLNHDSLWSGGPFENSSYNGGNPEQPVNGYLPGIRDWIWQNGTGNVSKLMGDGYNYGSFAVLGNLSITIADVDDAKDYERSLDLGTGVHTTSFSSGGRAYKTETYCSYPDEVCVVDITSSGALPPVDIGFENTLTNASLISTSCSDTEAHLHGITAADIGMTYKATARVLEHPTWSRCDNGTLSVSAAHRRELTLVIAAGTDYDEGHGDVAHDFSFRGSDPGPWVESTVIAASHKSPKHLKHAHISDYCELSDAFVLDLPDPHDSTKVETAELLADYKANSSAGNPYLESLMFDFGRHLFISSSRPGGLPPNLQGVWAQYLSNAWGADYHANINLQMNHWGVDQTGLGSLQGPLWDYMDRTWAPRGNETAELLYAAPGWVTHNEMNIFGHTGMKMGDAIWADYPASAAWMMQHVWDHYEYSRDVEWLKAQGYPRLLKPIAQFWASQLQEDRYFEDGTLVVNPCTSPKHGPTTFGCTHFQQLIYQVFVTALQSAAVVDEKDSNFTSSLQTLLIPLDKGLHIGSWGQVQEWKLDLDTQNDTHRHLSELVGWYPGWSMASYQGGYGNSTIQQGVATTLWSRGIGIEDANSGWEKVWRSACWARLNETERAYYELRLTIQENWAPNGLSMYDGHSEPFQIDANFGFVGAVLSMLVVDMPMLDHEDSTRTVVLGPAIPSDWANGSVKGLKLRGGGSVDFSWDADGVVTKATLDCGSNKIKVINRDGDVLGSSE</sequence>
<dbReference type="SUPFAM" id="SSF48208">
    <property type="entry name" value="Six-hairpin glycosidases"/>
    <property type="match status" value="1"/>
</dbReference>
<dbReference type="GO" id="GO:0005975">
    <property type="term" value="P:carbohydrate metabolic process"/>
    <property type="evidence" value="ECO:0007669"/>
    <property type="project" value="InterPro"/>
</dbReference>